<dbReference type="Proteomes" id="UP000182054">
    <property type="component" value="Unassembled WGS sequence"/>
</dbReference>
<dbReference type="AlphaFoldDB" id="A0A1I0UA01"/>
<reference evidence="1 2" key="1">
    <citation type="submission" date="2016-10" db="EMBL/GenBank/DDBJ databases">
        <authorList>
            <person name="de Groot N.N."/>
        </authorList>
    </citation>
    <scope>NUCLEOTIDE SEQUENCE [LARGE SCALE GENOMIC DNA]</scope>
    <source>
        <strain evidence="1 2">DSM 44908</strain>
    </source>
</reference>
<accession>A0A1I0UA01</accession>
<dbReference type="GeneID" id="85487307"/>
<name>A0A1I0UA01_9NOCA</name>
<protein>
    <submittedName>
        <fullName evidence="1">Uncharacterized protein</fullName>
    </submittedName>
</protein>
<evidence type="ECO:0000313" key="2">
    <source>
        <dbReference type="Proteomes" id="UP000182054"/>
    </source>
</evidence>
<dbReference type="RefSeq" id="WP_170851505.1">
    <property type="nucleotide sequence ID" value="NZ_FOJN01000016.1"/>
</dbReference>
<sequence length="81" mass="8756">MESDISVTVTETTSVLCVGRTTIKLGDLRALVERCTGMDEWTDVTVSGNPDDDEGHSITWIEVRRVADRTAASNVADTPTS</sequence>
<gene>
    <name evidence="1" type="ORF">SAMN05444374_11643</name>
</gene>
<evidence type="ECO:0000313" key="1">
    <source>
        <dbReference type="EMBL" id="SFA60861.1"/>
    </source>
</evidence>
<proteinExistence type="predicted"/>
<dbReference type="EMBL" id="FOJN01000016">
    <property type="protein sequence ID" value="SFA60861.1"/>
    <property type="molecule type" value="Genomic_DNA"/>
</dbReference>
<organism evidence="1 2">
    <name type="scientific">Rhodococcoides kroppenstedtii</name>
    <dbReference type="NCBI Taxonomy" id="293050"/>
    <lineage>
        <taxon>Bacteria</taxon>
        <taxon>Bacillati</taxon>
        <taxon>Actinomycetota</taxon>
        <taxon>Actinomycetes</taxon>
        <taxon>Mycobacteriales</taxon>
        <taxon>Nocardiaceae</taxon>
        <taxon>Rhodococcoides</taxon>
    </lineage>
</organism>